<feature type="region of interest" description="Disordered" evidence="1">
    <location>
        <begin position="90"/>
        <end position="120"/>
    </location>
</feature>
<gene>
    <name evidence="2" type="ORF">RIB2604_02111660</name>
</gene>
<evidence type="ECO:0000313" key="2">
    <source>
        <dbReference type="EMBL" id="GAT27473.1"/>
    </source>
</evidence>
<accession>A0A146FR00</accession>
<evidence type="ECO:0000256" key="1">
    <source>
        <dbReference type="SAM" id="MobiDB-lite"/>
    </source>
</evidence>
<dbReference type="Proteomes" id="UP000075230">
    <property type="component" value="Unassembled WGS sequence"/>
</dbReference>
<protein>
    <submittedName>
        <fullName evidence="2">Short-chain dehydrogenase</fullName>
    </submittedName>
</protein>
<proteinExistence type="predicted"/>
<feature type="compositionally biased region" description="Gly residues" evidence="1">
    <location>
        <begin position="111"/>
        <end position="120"/>
    </location>
</feature>
<dbReference type="AlphaFoldDB" id="A0A146FR00"/>
<organism evidence="2 3">
    <name type="scientific">Aspergillus kawachii</name>
    <name type="common">White koji mold</name>
    <name type="synonym">Aspergillus awamori var. kawachi</name>
    <dbReference type="NCBI Taxonomy" id="1069201"/>
    <lineage>
        <taxon>Eukaryota</taxon>
        <taxon>Fungi</taxon>
        <taxon>Dikarya</taxon>
        <taxon>Ascomycota</taxon>
        <taxon>Pezizomycotina</taxon>
        <taxon>Eurotiomycetes</taxon>
        <taxon>Eurotiomycetidae</taxon>
        <taxon>Eurotiales</taxon>
        <taxon>Aspergillaceae</taxon>
        <taxon>Aspergillus</taxon>
        <taxon>Aspergillus subgen. Circumdati</taxon>
    </lineage>
</organism>
<dbReference type="EMBL" id="BCWF01000021">
    <property type="protein sequence ID" value="GAT27473.1"/>
    <property type="molecule type" value="Genomic_DNA"/>
</dbReference>
<sequence length="120" mass="13275">MSVLARFLLPTAMNYGCFRTRINVEATHSPTHSTSTRCQHPYLDKYATSHVRESLSPMLCLEDPLDLLVHLTQKSSGQYYELKYSNMKRTSSGAWTPKPHSQESNSEISGVGAGHGASTS</sequence>
<comment type="caution">
    <text evidence="2">The sequence shown here is derived from an EMBL/GenBank/DDBJ whole genome shotgun (WGS) entry which is preliminary data.</text>
</comment>
<reference evidence="2 3" key="1">
    <citation type="journal article" date="2016" name="DNA Res.">
        <title>Genome sequence of Aspergillus luchuensis NBRC 4314.</title>
        <authorList>
            <person name="Yamada O."/>
            <person name="Machida M."/>
            <person name="Hosoyama A."/>
            <person name="Goto M."/>
            <person name="Takahashi T."/>
            <person name="Futagami T."/>
            <person name="Yamagata Y."/>
            <person name="Takeuchi M."/>
            <person name="Kobayashi T."/>
            <person name="Koike H."/>
            <person name="Abe K."/>
            <person name="Asai K."/>
            <person name="Arita M."/>
            <person name="Fujita N."/>
            <person name="Fukuda K."/>
            <person name="Higa K."/>
            <person name="Horikawa H."/>
            <person name="Ishikawa T."/>
            <person name="Jinno K."/>
            <person name="Kato Y."/>
            <person name="Kirimura K."/>
            <person name="Mizutani O."/>
            <person name="Nakasone K."/>
            <person name="Sano M."/>
            <person name="Shiraishi Y."/>
            <person name="Tsukahara M."/>
            <person name="Gomi K."/>
        </authorList>
    </citation>
    <scope>NUCLEOTIDE SEQUENCE [LARGE SCALE GENOMIC DNA]</scope>
    <source>
        <strain evidence="2 3">RIB 2604</strain>
    </source>
</reference>
<reference evidence="3" key="2">
    <citation type="submission" date="2016-02" db="EMBL/GenBank/DDBJ databases">
        <title>Genome sequencing of Aspergillus luchuensis NBRC 4314.</title>
        <authorList>
            <person name="Yamada O."/>
        </authorList>
    </citation>
    <scope>NUCLEOTIDE SEQUENCE [LARGE SCALE GENOMIC DNA]</scope>
    <source>
        <strain evidence="3">RIB 2604</strain>
    </source>
</reference>
<evidence type="ECO:0000313" key="3">
    <source>
        <dbReference type="Proteomes" id="UP000075230"/>
    </source>
</evidence>
<name>A0A146FR00_ASPKA</name>